<dbReference type="Gene3D" id="3.30.450.90">
    <property type="match status" value="1"/>
</dbReference>
<evidence type="ECO:0000313" key="3">
    <source>
        <dbReference type="EMBL" id="HIU53526.1"/>
    </source>
</evidence>
<protein>
    <submittedName>
        <fullName evidence="3">Flp pilus assembly complex ATPase component TadA</fullName>
    </submittedName>
</protein>
<dbReference type="SUPFAM" id="SSF52540">
    <property type="entry name" value="P-loop containing nucleoside triphosphate hydrolases"/>
    <property type="match status" value="1"/>
</dbReference>
<sequence>MSFKVLESVLRPLAYWYNQENIEEVAVNRSGQVWLRLRGKRAYPWVMYKDEKLTKEYLTDLLYIIANTYELPFDPVQGTPVVYATIPGDHRFSAVSGRNVMYDQDDLTGGVALTIRVHSDDVAFGLQDYGLKQGESLHKVNPLKDIQDPEDPYERLLLSIKRGDHILVSGATATGKTTFLNNLLKILDIHKRIITIEDTRELLVPHPNRVHIVMSRTEQTNEFDYSKIIDLVVRFTPDAIIGGEISTNNAGALWELMGSGHDNCLATIHAESSEAAYEAFVDRILHSYPTIDREKTIKEMHRKLRVVQINRDGNLRAVTEVT</sequence>
<comment type="similarity">
    <text evidence="1">Belongs to the GSP E family.</text>
</comment>
<organism evidence="3 4">
    <name type="scientific">Candidatus Scatocola faecipullorum</name>
    <dbReference type="NCBI Taxonomy" id="2840917"/>
    <lineage>
        <taxon>Bacteria</taxon>
        <taxon>Pseudomonadati</taxon>
        <taxon>Pseudomonadota</taxon>
        <taxon>Alphaproteobacteria</taxon>
        <taxon>Rhodospirillales</taxon>
        <taxon>Rhodospirillaceae</taxon>
        <taxon>Rhodospirillaceae incertae sedis</taxon>
        <taxon>Candidatus Scatocola</taxon>
    </lineage>
</organism>
<evidence type="ECO:0000259" key="2">
    <source>
        <dbReference type="Pfam" id="PF00437"/>
    </source>
</evidence>
<dbReference type="Pfam" id="PF00437">
    <property type="entry name" value="T2SSE"/>
    <property type="match status" value="1"/>
</dbReference>
<dbReference type="InterPro" id="IPR027417">
    <property type="entry name" value="P-loop_NTPase"/>
</dbReference>
<proteinExistence type="inferred from homology"/>
<dbReference type="Gene3D" id="3.40.50.300">
    <property type="entry name" value="P-loop containing nucleotide triphosphate hydrolases"/>
    <property type="match status" value="1"/>
</dbReference>
<evidence type="ECO:0000313" key="4">
    <source>
        <dbReference type="Proteomes" id="UP000824107"/>
    </source>
</evidence>
<dbReference type="EMBL" id="DVNC01000036">
    <property type="protein sequence ID" value="HIU53526.1"/>
    <property type="molecule type" value="Genomic_DNA"/>
</dbReference>
<dbReference type="GO" id="GO:0016887">
    <property type="term" value="F:ATP hydrolysis activity"/>
    <property type="evidence" value="ECO:0007669"/>
    <property type="project" value="InterPro"/>
</dbReference>
<dbReference type="Proteomes" id="UP000824107">
    <property type="component" value="Unassembled WGS sequence"/>
</dbReference>
<dbReference type="InterPro" id="IPR001482">
    <property type="entry name" value="T2SS/T4SS_dom"/>
</dbReference>
<name>A0A9D1SB22_9PROT</name>
<dbReference type="PANTHER" id="PTHR30486">
    <property type="entry name" value="TWITCHING MOTILITY PROTEIN PILT"/>
    <property type="match status" value="1"/>
</dbReference>
<dbReference type="InterPro" id="IPR050921">
    <property type="entry name" value="T4SS_GSP_E_ATPase"/>
</dbReference>
<reference evidence="3" key="2">
    <citation type="journal article" date="2021" name="PeerJ">
        <title>Extensive microbial diversity within the chicken gut microbiome revealed by metagenomics and culture.</title>
        <authorList>
            <person name="Gilroy R."/>
            <person name="Ravi A."/>
            <person name="Getino M."/>
            <person name="Pursley I."/>
            <person name="Horton D.L."/>
            <person name="Alikhan N.F."/>
            <person name="Baker D."/>
            <person name="Gharbi K."/>
            <person name="Hall N."/>
            <person name="Watson M."/>
            <person name="Adriaenssens E.M."/>
            <person name="Foster-Nyarko E."/>
            <person name="Jarju S."/>
            <person name="Secka A."/>
            <person name="Antonio M."/>
            <person name="Oren A."/>
            <person name="Chaudhuri R.R."/>
            <person name="La Ragione R."/>
            <person name="Hildebrand F."/>
            <person name="Pallen M.J."/>
        </authorList>
    </citation>
    <scope>NUCLEOTIDE SEQUENCE</scope>
    <source>
        <strain evidence="3">ChiW3-316</strain>
    </source>
</reference>
<reference evidence="3" key="1">
    <citation type="submission" date="2020-10" db="EMBL/GenBank/DDBJ databases">
        <authorList>
            <person name="Gilroy R."/>
        </authorList>
    </citation>
    <scope>NUCLEOTIDE SEQUENCE</scope>
    <source>
        <strain evidence="3">ChiW3-316</strain>
    </source>
</reference>
<feature type="domain" description="Bacterial type II secretion system protein E" evidence="2">
    <location>
        <begin position="164"/>
        <end position="276"/>
    </location>
</feature>
<comment type="caution">
    <text evidence="3">The sequence shown here is derived from an EMBL/GenBank/DDBJ whole genome shotgun (WGS) entry which is preliminary data.</text>
</comment>
<accession>A0A9D1SB22</accession>
<dbReference type="PANTHER" id="PTHR30486:SF6">
    <property type="entry name" value="TYPE IV PILUS RETRACTATION ATPASE PILT"/>
    <property type="match status" value="1"/>
</dbReference>
<dbReference type="AlphaFoldDB" id="A0A9D1SB22"/>
<evidence type="ECO:0000256" key="1">
    <source>
        <dbReference type="ARBA" id="ARBA00006611"/>
    </source>
</evidence>
<gene>
    <name evidence="3" type="primary">tadA</name>
    <name evidence="3" type="ORF">IAD20_05540</name>
</gene>